<keyword evidence="2" id="KW-0812">Transmembrane</keyword>
<dbReference type="Gene3D" id="1.10.510.10">
    <property type="entry name" value="Transferase(Phosphotransferase) domain 1"/>
    <property type="match status" value="1"/>
</dbReference>
<evidence type="ECO:0000256" key="3">
    <source>
        <dbReference type="ARBA" id="ARBA00022729"/>
    </source>
</evidence>
<dbReference type="Gene3D" id="3.30.200.20">
    <property type="entry name" value="Phosphorylase Kinase, domain 1"/>
    <property type="match status" value="1"/>
</dbReference>
<dbReference type="FunFam" id="3.80.10.10:FF:000101">
    <property type="entry name" value="LRR receptor-like serine/threonine-protein kinase ERECTA"/>
    <property type="match status" value="1"/>
</dbReference>
<name>A0A3B6CH29_WHEAT</name>
<dbReference type="InterPro" id="IPR001245">
    <property type="entry name" value="Ser-Thr/Tyr_kinase_cat_dom"/>
</dbReference>
<dbReference type="SUPFAM" id="SSF56112">
    <property type="entry name" value="Protein kinase-like (PK-like)"/>
    <property type="match status" value="1"/>
</dbReference>
<dbReference type="Gramene" id="TraesCS2B03G1519600.3">
    <property type="protein sequence ID" value="TraesCS2B03G1519600.3.CDS"/>
    <property type="gene ID" value="TraesCS2B03G1519600"/>
</dbReference>
<gene>
    <name evidence="13" type="primary">LOC123047504</name>
</gene>
<dbReference type="AlphaFoldDB" id="A0A3B6CH29"/>
<keyword evidence="6" id="KW-0067">ATP-binding</keyword>
<dbReference type="GO" id="GO:0005524">
    <property type="term" value="F:ATP binding"/>
    <property type="evidence" value="ECO:0007669"/>
    <property type="project" value="UniProtKB-KW"/>
</dbReference>
<dbReference type="PANTHER" id="PTHR46084:SF41">
    <property type="entry name" value="LRR RECEPTOR-LIKE SERINE_THREONINE-PROTEIN KINASE-RELATED"/>
    <property type="match status" value="1"/>
</dbReference>
<dbReference type="PANTHER" id="PTHR46084">
    <property type="entry name" value="PROTEIN MALE DISCOVERER 2"/>
    <property type="match status" value="1"/>
</dbReference>
<dbReference type="OMA" id="PCARMLV"/>
<keyword evidence="8" id="KW-0472">Membrane</keyword>
<keyword evidence="1" id="KW-0433">Leucine-rich repeat</keyword>
<feature type="domain" description="Protein kinase" evidence="12">
    <location>
        <begin position="333"/>
        <end position="608"/>
    </location>
</feature>
<evidence type="ECO:0000256" key="10">
    <source>
        <dbReference type="ARBA" id="ARBA00023180"/>
    </source>
</evidence>
<evidence type="ECO:0000256" key="1">
    <source>
        <dbReference type="ARBA" id="ARBA00022614"/>
    </source>
</evidence>
<dbReference type="Gramene" id="TraesCAD_scaffold_070263_01G000200.1">
    <property type="protein sequence ID" value="TraesCAD_scaffold_070263_01G000200.1"/>
    <property type="gene ID" value="TraesCAD_scaffold_070263_01G000200"/>
</dbReference>
<dbReference type="InterPro" id="IPR013210">
    <property type="entry name" value="LRR_N_plant-typ"/>
</dbReference>
<organism evidence="13">
    <name type="scientific">Triticum aestivum</name>
    <name type="common">Wheat</name>
    <dbReference type="NCBI Taxonomy" id="4565"/>
    <lineage>
        <taxon>Eukaryota</taxon>
        <taxon>Viridiplantae</taxon>
        <taxon>Streptophyta</taxon>
        <taxon>Embryophyta</taxon>
        <taxon>Tracheophyta</taxon>
        <taxon>Spermatophyta</taxon>
        <taxon>Magnoliopsida</taxon>
        <taxon>Liliopsida</taxon>
        <taxon>Poales</taxon>
        <taxon>Poaceae</taxon>
        <taxon>BOP clade</taxon>
        <taxon>Pooideae</taxon>
        <taxon>Triticodae</taxon>
        <taxon>Triticeae</taxon>
        <taxon>Triticinae</taxon>
        <taxon>Triticum</taxon>
    </lineage>
</organism>
<dbReference type="PROSITE" id="PS50011">
    <property type="entry name" value="PROTEIN_KINASE_DOM"/>
    <property type="match status" value="1"/>
</dbReference>
<dbReference type="Gramene" id="TraesLDM2B03G01073590.1">
    <property type="protein sequence ID" value="TraesLDM2B03G01073590.1"/>
    <property type="gene ID" value="TraesLDM2B03G01073590"/>
</dbReference>
<keyword evidence="9" id="KW-0675">Receptor</keyword>
<dbReference type="InterPro" id="IPR032675">
    <property type="entry name" value="LRR_dom_sf"/>
</dbReference>
<comment type="subcellular location">
    <subcellularLocation>
        <location evidence="11">Endomembrane system</location>
        <topology evidence="11">Single-pass type I membrane protein</topology>
    </subcellularLocation>
</comment>
<evidence type="ECO:0000313" key="14">
    <source>
        <dbReference type="Proteomes" id="UP000019116"/>
    </source>
</evidence>
<evidence type="ECO:0000256" key="11">
    <source>
        <dbReference type="ARBA" id="ARBA00046288"/>
    </source>
</evidence>
<dbReference type="Gramene" id="TraesCS2B02G607200.1">
    <property type="protein sequence ID" value="TraesCS2B02G607200.1"/>
    <property type="gene ID" value="TraesCS2B02G607200"/>
</dbReference>
<evidence type="ECO:0000256" key="4">
    <source>
        <dbReference type="ARBA" id="ARBA00022737"/>
    </source>
</evidence>
<evidence type="ECO:0000313" key="13">
    <source>
        <dbReference type="EnsemblPlants" id="TraesCS2B02G607200.1"/>
    </source>
</evidence>
<dbReference type="Pfam" id="PF08263">
    <property type="entry name" value="LRRNT_2"/>
    <property type="match status" value="1"/>
</dbReference>
<dbReference type="Pfam" id="PF13855">
    <property type="entry name" value="LRR_8"/>
    <property type="match status" value="1"/>
</dbReference>
<dbReference type="EnsemblPlants" id="TraesCS2B02G607200.1">
    <property type="protein sequence ID" value="TraesCS2B02G607200.1"/>
    <property type="gene ID" value="TraesCS2B02G607200"/>
</dbReference>
<evidence type="ECO:0000256" key="8">
    <source>
        <dbReference type="ARBA" id="ARBA00023136"/>
    </source>
</evidence>
<keyword evidence="7" id="KW-1133">Transmembrane helix</keyword>
<dbReference type="InterPro" id="IPR001611">
    <property type="entry name" value="Leu-rich_rpt"/>
</dbReference>
<protein>
    <recommendedName>
        <fullName evidence="12">Protein kinase domain-containing protein</fullName>
    </recommendedName>
</protein>
<dbReference type="OrthoDB" id="676979at2759"/>
<dbReference type="InterPro" id="IPR011009">
    <property type="entry name" value="Kinase-like_dom_sf"/>
</dbReference>
<proteinExistence type="predicted"/>
<keyword evidence="5" id="KW-0547">Nucleotide-binding</keyword>
<evidence type="ECO:0000256" key="6">
    <source>
        <dbReference type="ARBA" id="ARBA00022840"/>
    </source>
</evidence>
<dbReference type="Proteomes" id="UP000019116">
    <property type="component" value="Chromosome 2B"/>
</dbReference>
<dbReference type="SMR" id="A0A3B6CH29"/>
<evidence type="ECO:0000256" key="7">
    <source>
        <dbReference type="ARBA" id="ARBA00022989"/>
    </source>
</evidence>
<evidence type="ECO:0000256" key="2">
    <source>
        <dbReference type="ARBA" id="ARBA00022692"/>
    </source>
</evidence>
<keyword evidence="10" id="KW-0325">Glycoprotein</keyword>
<dbReference type="SUPFAM" id="SSF52058">
    <property type="entry name" value="L domain-like"/>
    <property type="match status" value="1"/>
</dbReference>
<evidence type="ECO:0000256" key="9">
    <source>
        <dbReference type="ARBA" id="ARBA00023170"/>
    </source>
</evidence>
<accession>A0A3B6CH29</accession>
<keyword evidence="14" id="KW-1185">Reference proteome</keyword>
<sequence>MFAAVSALLAFKRAVIEDPHAALADWTGADGDACDWRGVACSSPHGSVVSLRLSNASLKGFIAPELGQLIFLQELYLDHNLLFGTIPKQLGSLRNLRVLDLGANRLAGPIPPELSGLNSVSVINLHSNGLTGNIPPQLGKLPNLVQLRLDRNRLRGSIPGGNATGFSPMADTGSTAHSGLCPSPRLSVADFSFNFLVGKIPICLKYLPRSSFQGNCFQDEYSIRQRAHQICASASTAANLKGFKRPASEHKHDNVQQPTWLIVLEIATGALLLVFLITGAITASRSCNLKPSIRISSWSRSKSWSDEITVLIDSDMLKSLPKLSRQELEVACEDFSNIIGSTPETVVYKGTMKDGPEVSVISLCAFEGHWTSQHELFYQNKVIDLARLNHENIAKFLGYCRESDPFSRMLVFEYASNGTLYEHLHYGEAAQFSWLRRMKIAIGIAQGLRYLHTESQPPFAISELNSNSVYVTEDFTPKLVDFECWKMLFSRHEKALGHFNNKASFPSRDSSEDKYMDIQGNTFAFGVILLEIISGRLPYCKDKGYLVDWAIKYLQQPEEIGKLVDPELTNVRTEDLAVICSVVSRCVDPDPSKRPSMQIIAGALETGIDLSAAGILKESSLAWAELALSL</sequence>
<dbReference type="GO" id="GO:0012505">
    <property type="term" value="C:endomembrane system"/>
    <property type="evidence" value="ECO:0007669"/>
    <property type="project" value="UniProtKB-SubCell"/>
</dbReference>
<evidence type="ECO:0000259" key="12">
    <source>
        <dbReference type="PROSITE" id="PS50011"/>
    </source>
</evidence>
<dbReference type="Gene3D" id="3.80.10.10">
    <property type="entry name" value="Ribonuclease Inhibitor"/>
    <property type="match status" value="1"/>
</dbReference>
<keyword evidence="3" id="KW-0732">Signal</keyword>
<dbReference type="FunFam" id="3.30.200.20:FF:000489">
    <property type="entry name" value="Inactive receptor-like serine/threonine-protein kinase"/>
    <property type="match status" value="1"/>
</dbReference>
<reference evidence="13" key="1">
    <citation type="submission" date="2018-08" db="EMBL/GenBank/DDBJ databases">
        <authorList>
            <person name="Rossello M."/>
        </authorList>
    </citation>
    <scope>NUCLEOTIDE SEQUENCE [LARGE SCALE GENOMIC DNA]</scope>
    <source>
        <strain evidence="13">cv. Chinese Spring</strain>
    </source>
</reference>
<reference evidence="13" key="2">
    <citation type="submission" date="2018-10" db="UniProtKB">
        <authorList>
            <consortium name="EnsemblPlants"/>
        </authorList>
    </citation>
    <scope>IDENTIFICATION</scope>
</reference>
<dbReference type="Pfam" id="PF07714">
    <property type="entry name" value="PK_Tyr_Ser-Thr"/>
    <property type="match status" value="1"/>
</dbReference>
<dbReference type="GO" id="GO:0004672">
    <property type="term" value="F:protein kinase activity"/>
    <property type="evidence" value="ECO:0007669"/>
    <property type="project" value="InterPro"/>
</dbReference>
<dbReference type="InterPro" id="IPR000719">
    <property type="entry name" value="Prot_kinase_dom"/>
</dbReference>
<keyword evidence="4" id="KW-0677">Repeat</keyword>
<evidence type="ECO:0000256" key="5">
    <source>
        <dbReference type="ARBA" id="ARBA00022741"/>
    </source>
</evidence>